<gene>
    <name evidence="2" type="ORF">SAMN02799620_06018</name>
</gene>
<name>A0A1G4X0Z4_9MYCO</name>
<protein>
    <recommendedName>
        <fullName evidence="4">Fibronectin-binding protein</fullName>
    </recommendedName>
</protein>
<sequence length="81" mass="8201">MVRPVKVSSLAIFGCLVALALAWPARAAPNDSPCSMAVSLLCHFVPMAPDLDGDVDLTTQLPAGDPGVAVPPADPCVSGCI</sequence>
<organism evidence="2 3">
    <name type="scientific">Mycolicibacterium fluoranthenivorans</name>
    <dbReference type="NCBI Taxonomy" id="258505"/>
    <lineage>
        <taxon>Bacteria</taxon>
        <taxon>Bacillati</taxon>
        <taxon>Actinomycetota</taxon>
        <taxon>Actinomycetes</taxon>
        <taxon>Mycobacteriales</taxon>
        <taxon>Mycobacteriaceae</taxon>
        <taxon>Mycolicibacterium</taxon>
    </lineage>
</organism>
<evidence type="ECO:0000313" key="3">
    <source>
        <dbReference type="Proteomes" id="UP000199707"/>
    </source>
</evidence>
<evidence type="ECO:0008006" key="4">
    <source>
        <dbReference type="Google" id="ProtNLM"/>
    </source>
</evidence>
<feature type="signal peptide" evidence="1">
    <location>
        <begin position="1"/>
        <end position="27"/>
    </location>
</feature>
<reference evidence="3" key="1">
    <citation type="submission" date="2016-10" db="EMBL/GenBank/DDBJ databases">
        <authorList>
            <person name="Varghese N."/>
            <person name="Submissions S."/>
        </authorList>
    </citation>
    <scope>NUCLEOTIDE SEQUENCE [LARGE SCALE GENOMIC DNA]</scope>
    <source>
        <strain evidence="3">UNC267MFSha1.1M11</strain>
    </source>
</reference>
<dbReference type="RefSeq" id="WP_235633121.1">
    <property type="nucleotide sequence ID" value="NZ_FMUB01000018.1"/>
</dbReference>
<dbReference type="EMBL" id="FMUB01000018">
    <property type="protein sequence ID" value="SCX33639.1"/>
    <property type="molecule type" value="Genomic_DNA"/>
</dbReference>
<dbReference type="AlphaFoldDB" id="A0A1G4X0Z4"/>
<evidence type="ECO:0000256" key="1">
    <source>
        <dbReference type="SAM" id="SignalP"/>
    </source>
</evidence>
<dbReference type="Proteomes" id="UP000199707">
    <property type="component" value="Unassembled WGS sequence"/>
</dbReference>
<feature type="chain" id="PRO_5011602473" description="Fibronectin-binding protein" evidence="1">
    <location>
        <begin position="28"/>
        <end position="81"/>
    </location>
</feature>
<evidence type="ECO:0000313" key="2">
    <source>
        <dbReference type="EMBL" id="SCX33639.1"/>
    </source>
</evidence>
<keyword evidence="1" id="KW-0732">Signal</keyword>
<proteinExistence type="predicted"/>
<dbReference type="STRING" id="1502745.SAMN02799620_06018"/>
<accession>A0A1G4X0Z4</accession>